<dbReference type="InterPro" id="IPR017972">
    <property type="entry name" value="Cyt_P450_CS"/>
</dbReference>
<accession>A0A6I4MBC8</accession>
<evidence type="ECO:0000256" key="2">
    <source>
        <dbReference type="RuleBase" id="RU000461"/>
    </source>
</evidence>
<gene>
    <name evidence="3" type="ORF">F8568_024825</name>
</gene>
<dbReference type="PRINTS" id="PR00385">
    <property type="entry name" value="P450"/>
</dbReference>
<keyword evidence="2" id="KW-0479">Metal-binding</keyword>
<keyword evidence="2" id="KW-0560">Oxidoreductase</keyword>
<comment type="caution">
    <text evidence="3">The sequence shown here is derived from an EMBL/GenBank/DDBJ whole genome shotgun (WGS) entry which is preliminary data.</text>
</comment>
<evidence type="ECO:0000313" key="4">
    <source>
        <dbReference type="Proteomes" id="UP000462055"/>
    </source>
</evidence>
<dbReference type="PANTHER" id="PTHR46696">
    <property type="entry name" value="P450, PUTATIVE (EUROFUNG)-RELATED"/>
    <property type="match status" value="1"/>
</dbReference>
<dbReference type="Proteomes" id="UP000462055">
    <property type="component" value="Unassembled WGS sequence"/>
</dbReference>
<dbReference type="GO" id="GO:0020037">
    <property type="term" value="F:heme binding"/>
    <property type="evidence" value="ECO:0007669"/>
    <property type="project" value="InterPro"/>
</dbReference>
<dbReference type="GO" id="GO:0005506">
    <property type="term" value="F:iron ion binding"/>
    <property type="evidence" value="ECO:0007669"/>
    <property type="project" value="InterPro"/>
</dbReference>
<proteinExistence type="inferred from homology"/>
<dbReference type="GO" id="GO:0004497">
    <property type="term" value="F:monooxygenase activity"/>
    <property type="evidence" value="ECO:0007669"/>
    <property type="project" value="UniProtKB-KW"/>
</dbReference>
<dbReference type="InterPro" id="IPR036396">
    <property type="entry name" value="Cyt_P450_sf"/>
</dbReference>
<dbReference type="AlphaFoldDB" id="A0A6I4MBC8"/>
<dbReference type="Gene3D" id="1.10.630.10">
    <property type="entry name" value="Cytochrome P450"/>
    <property type="match status" value="1"/>
</dbReference>
<protein>
    <submittedName>
        <fullName evidence="3">Cytochrome P450</fullName>
    </submittedName>
</protein>
<organism evidence="3 4">
    <name type="scientific">Actinomadura physcomitrii</name>
    <dbReference type="NCBI Taxonomy" id="2650748"/>
    <lineage>
        <taxon>Bacteria</taxon>
        <taxon>Bacillati</taxon>
        <taxon>Actinomycetota</taxon>
        <taxon>Actinomycetes</taxon>
        <taxon>Streptosporangiales</taxon>
        <taxon>Thermomonosporaceae</taxon>
        <taxon>Actinomadura</taxon>
    </lineage>
</organism>
<dbReference type="GO" id="GO:0016705">
    <property type="term" value="F:oxidoreductase activity, acting on paired donors, with incorporation or reduction of molecular oxygen"/>
    <property type="evidence" value="ECO:0007669"/>
    <property type="project" value="InterPro"/>
</dbReference>
<evidence type="ECO:0000256" key="1">
    <source>
        <dbReference type="ARBA" id="ARBA00010617"/>
    </source>
</evidence>
<keyword evidence="2" id="KW-0408">Iron</keyword>
<dbReference type="EMBL" id="WBMS02000020">
    <property type="protein sequence ID" value="MWA03548.1"/>
    <property type="molecule type" value="Genomic_DNA"/>
</dbReference>
<dbReference type="PROSITE" id="PS00086">
    <property type="entry name" value="CYTOCHROME_P450"/>
    <property type="match status" value="1"/>
</dbReference>
<dbReference type="InterPro" id="IPR002397">
    <property type="entry name" value="Cyt_P450_B"/>
</dbReference>
<dbReference type="RefSeq" id="WP_151596092.1">
    <property type="nucleotide sequence ID" value="NZ_WBMS02000020.1"/>
</dbReference>
<evidence type="ECO:0000313" key="3">
    <source>
        <dbReference type="EMBL" id="MWA03548.1"/>
    </source>
</evidence>
<keyword evidence="2" id="KW-0349">Heme</keyword>
<keyword evidence="2" id="KW-0503">Monooxygenase</keyword>
<dbReference type="PRINTS" id="PR00359">
    <property type="entry name" value="BP450"/>
</dbReference>
<dbReference type="InterPro" id="IPR001128">
    <property type="entry name" value="Cyt_P450"/>
</dbReference>
<dbReference type="PANTHER" id="PTHR46696:SF6">
    <property type="entry name" value="P450, PUTATIVE (EUROFUNG)-RELATED"/>
    <property type="match status" value="1"/>
</dbReference>
<sequence>MDETTPPSGALPGEGGALPADWCLRHFDHLSADLAATLPATMARMRELCPVAHSEEHKGFWVVSKYEDVVEVAQNWEVFSSAHGLGVADAPTVIRNLPVQADPPEARIFKRLINPYFTPTAVAAYEDRTRALVTRLIDGFIEDGACDFMEAFARPLPSLAFFDFVLHAPAEDLEEVARLASTSSTPDAPDAGESWRGLHQWVKDFIRDRARGPARGDVVDAVINADIDGRPITEDEIIGTVQLLILGGLDTTAGALGLMLARFCNEPDIPATLRARPELIPGAVQELLRLGPSFVSVGRTVMRDYELGGRELKKGDKILLHWASANRDGDEFDDPDSFVIDRERNRHLSFGVGPHRCAGSNLARLNLRVALEELVRRLDDIRLQEGAEVRYHRGMTRSPADLPIRFAPGPRSGSALA</sequence>
<keyword evidence="4" id="KW-1185">Reference proteome</keyword>
<name>A0A6I4MBC8_9ACTN</name>
<dbReference type="Pfam" id="PF00067">
    <property type="entry name" value="p450"/>
    <property type="match status" value="1"/>
</dbReference>
<comment type="similarity">
    <text evidence="1 2">Belongs to the cytochrome P450 family.</text>
</comment>
<reference evidence="3" key="1">
    <citation type="submission" date="2019-12" db="EMBL/GenBank/DDBJ databases">
        <title>Actinomadura physcomitrii sp. nov., a novel actinomycete isolated from moss [Physcomitrium sphaericum (Ludw) Fuernr].</title>
        <authorList>
            <person name="Zhuang X."/>
        </authorList>
    </citation>
    <scope>NUCLEOTIDE SEQUENCE [LARGE SCALE GENOMIC DNA]</scope>
    <source>
        <strain evidence="3">LD22</strain>
    </source>
</reference>
<dbReference type="SUPFAM" id="SSF48264">
    <property type="entry name" value="Cytochrome P450"/>
    <property type="match status" value="1"/>
</dbReference>